<dbReference type="InterPro" id="IPR011257">
    <property type="entry name" value="DNA_glycosylase"/>
</dbReference>
<organism evidence="15 16">
    <name type="scientific">Geomobilimonas luticola</name>
    <dbReference type="NCBI Taxonomy" id="1114878"/>
    <lineage>
        <taxon>Bacteria</taxon>
        <taxon>Pseudomonadati</taxon>
        <taxon>Thermodesulfobacteriota</taxon>
        <taxon>Desulfuromonadia</taxon>
        <taxon>Geobacterales</taxon>
        <taxon>Geobacteraceae</taxon>
        <taxon>Geomobilimonas</taxon>
    </lineage>
</organism>
<name>A0ABS5SG40_9BACT</name>
<keyword evidence="16" id="KW-1185">Reference proteome</keyword>
<comment type="function">
    <text evidence="3">Adenine glycosylase active on G-A mispairs. MutY also corrects error-prone DNA synthesis past GO lesions which are due to the oxidatively damaged form of guanine: 7,8-dihydro-8-oxoguanine (8-oxo-dGTP).</text>
</comment>
<evidence type="ECO:0000256" key="11">
    <source>
        <dbReference type="ARBA" id="ARBA00023014"/>
    </source>
</evidence>
<evidence type="ECO:0000313" key="16">
    <source>
        <dbReference type="Proteomes" id="UP000756860"/>
    </source>
</evidence>
<dbReference type="RefSeq" id="WP_214176338.1">
    <property type="nucleotide sequence ID" value="NZ_JAHCVK010000009.1"/>
</dbReference>
<dbReference type="Gene3D" id="1.10.10.10">
    <property type="entry name" value="Winged helix-like DNA-binding domain superfamily/Winged helix DNA-binding domain"/>
    <property type="match status" value="1"/>
</dbReference>
<dbReference type="SUPFAM" id="SSF48150">
    <property type="entry name" value="DNA-glycosylase"/>
    <property type="match status" value="1"/>
</dbReference>
<evidence type="ECO:0000256" key="10">
    <source>
        <dbReference type="ARBA" id="ARBA00023004"/>
    </source>
</evidence>
<evidence type="ECO:0000313" key="15">
    <source>
        <dbReference type="EMBL" id="MBT0654333.1"/>
    </source>
</evidence>
<keyword evidence="11" id="KW-0411">Iron-sulfur</keyword>
<dbReference type="PANTHER" id="PTHR42944:SF1">
    <property type="entry name" value="ADENINE DNA GLYCOSYLASE"/>
    <property type="match status" value="1"/>
</dbReference>
<dbReference type="PROSITE" id="PS01155">
    <property type="entry name" value="ENDONUCLEASE_III_2"/>
    <property type="match status" value="1"/>
</dbReference>
<dbReference type="SMART" id="SM00478">
    <property type="entry name" value="ENDO3c"/>
    <property type="match status" value="1"/>
</dbReference>
<evidence type="ECO:0000256" key="12">
    <source>
        <dbReference type="ARBA" id="ARBA00023204"/>
    </source>
</evidence>
<comment type="caution">
    <text evidence="15">The sequence shown here is derived from an EMBL/GenBank/DDBJ whole genome shotgun (WGS) entry which is preliminary data.</text>
</comment>
<dbReference type="InterPro" id="IPR044298">
    <property type="entry name" value="MIG/MutY"/>
</dbReference>
<evidence type="ECO:0000256" key="5">
    <source>
        <dbReference type="ARBA" id="ARBA00012045"/>
    </source>
</evidence>
<keyword evidence="7" id="KW-0479">Metal-binding</keyword>
<proteinExistence type="inferred from homology"/>
<feature type="domain" description="HhH-GPD" evidence="14">
    <location>
        <begin position="54"/>
        <end position="202"/>
    </location>
</feature>
<sequence>MASESKRHHPAIPLTTSRVAAFRTLVYGHYHANPRPLPWRDTVDPYAILVSEIMLQQTQVDRVRGKYADFLDRFPDIATLAAAPLPAVLTAWQGLGYNRRAIALHRCAQTVVAEHGGRLPADVADLETLPGIGPYTARAIAAFAFHQPTVFIETNIRTVFIHQFCQDRQGVHDRELLPLVEQTLDRDNPRDWYYALMDYGVMLKKAHPNPGRRSAHHVRQSPFKGSNRELRSRILKHILAHPACTAAELAAALAAEPAAVERNLVKLAGEGFIIQRDGCHFIG</sequence>
<protein>
    <recommendedName>
        <fullName evidence="6">Adenine DNA glycosylase</fullName>
        <ecNumber evidence="5">3.2.2.31</ecNumber>
    </recommendedName>
</protein>
<dbReference type="SUPFAM" id="SSF46785">
    <property type="entry name" value="Winged helix' DNA-binding domain"/>
    <property type="match status" value="1"/>
</dbReference>
<dbReference type="InterPro" id="IPR004036">
    <property type="entry name" value="Endonuclease-III-like_CS2"/>
</dbReference>
<comment type="catalytic activity">
    <reaction evidence="1">
        <text>Hydrolyzes free adenine bases from 7,8-dihydro-8-oxoguanine:adenine mismatched double-stranded DNA, leaving an apurinic site.</text>
        <dbReference type="EC" id="3.2.2.31"/>
    </reaction>
</comment>
<evidence type="ECO:0000256" key="13">
    <source>
        <dbReference type="ARBA" id="ARBA00023295"/>
    </source>
</evidence>
<evidence type="ECO:0000256" key="2">
    <source>
        <dbReference type="ARBA" id="ARBA00001966"/>
    </source>
</evidence>
<evidence type="ECO:0000256" key="3">
    <source>
        <dbReference type="ARBA" id="ARBA00002933"/>
    </source>
</evidence>
<evidence type="ECO:0000256" key="6">
    <source>
        <dbReference type="ARBA" id="ARBA00022023"/>
    </source>
</evidence>
<evidence type="ECO:0000256" key="8">
    <source>
        <dbReference type="ARBA" id="ARBA00022763"/>
    </source>
</evidence>
<keyword evidence="9" id="KW-0378">Hydrolase</keyword>
<dbReference type="CDD" id="cd00056">
    <property type="entry name" value="ENDO3c"/>
    <property type="match status" value="1"/>
</dbReference>
<evidence type="ECO:0000256" key="4">
    <source>
        <dbReference type="ARBA" id="ARBA00008343"/>
    </source>
</evidence>
<keyword evidence="13" id="KW-0326">Glycosidase</keyword>
<dbReference type="InterPro" id="IPR000445">
    <property type="entry name" value="HhH_motif"/>
</dbReference>
<keyword evidence="8" id="KW-0227">DNA damage</keyword>
<dbReference type="Pfam" id="PF00730">
    <property type="entry name" value="HhH-GPD"/>
    <property type="match status" value="1"/>
</dbReference>
<dbReference type="InterPro" id="IPR036388">
    <property type="entry name" value="WH-like_DNA-bd_sf"/>
</dbReference>
<dbReference type="EMBL" id="JAHCVK010000009">
    <property type="protein sequence ID" value="MBT0654333.1"/>
    <property type="molecule type" value="Genomic_DNA"/>
</dbReference>
<gene>
    <name evidence="15" type="ORF">KI810_14810</name>
</gene>
<dbReference type="Gene3D" id="1.10.1670.10">
    <property type="entry name" value="Helix-hairpin-Helix base-excision DNA repair enzymes (C-terminal)"/>
    <property type="match status" value="1"/>
</dbReference>
<keyword evidence="10" id="KW-0408">Iron</keyword>
<keyword evidence="12" id="KW-0234">DNA repair</keyword>
<comment type="cofactor">
    <cofactor evidence="2">
        <name>[4Fe-4S] cluster</name>
        <dbReference type="ChEBI" id="CHEBI:49883"/>
    </cofactor>
</comment>
<evidence type="ECO:0000256" key="1">
    <source>
        <dbReference type="ARBA" id="ARBA00000843"/>
    </source>
</evidence>
<dbReference type="Pfam" id="PF00633">
    <property type="entry name" value="HHH"/>
    <property type="match status" value="1"/>
</dbReference>
<evidence type="ECO:0000256" key="7">
    <source>
        <dbReference type="ARBA" id="ARBA00022723"/>
    </source>
</evidence>
<dbReference type="InterPro" id="IPR023170">
    <property type="entry name" value="HhH_base_excis_C"/>
</dbReference>
<reference evidence="15 16" key="1">
    <citation type="submission" date="2021-05" db="EMBL/GenBank/DDBJ databases">
        <title>The draft genome of Geobacter luticola JCM 17780.</title>
        <authorList>
            <person name="Xu Z."/>
            <person name="Masuda Y."/>
            <person name="Itoh H."/>
            <person name="Senoo K."/>
        </authorList>
    </citation>
    <scope>NUCLEOTIDE SEQUENCE [LARGE SCALE GENOMIC DNA]</scope>
    <source>
        <strain evidence="15 16">JCM 17780</strain>
    </source>
</reference>
<dbReference type="InterPro" id="IPR036390">
    <property type="entry name" value="WH_DNA-bd_sf"/>
</dbReference>
<comment type="similarity">
    <text evidence="4">Belongs to the Nth/MutY family.</text>
</comment>
<dbReference type="InterPro" id="IPR003265">
    <property type="entry name" value="HhH-GPD_domain"/>
</dbReference>
<dbReference type="EC" id="3.2.2.31" evidence="5"/>
<accession>A0ABS5SG40</accession>
<evidence type="ECO:0000259" key="14">
    <source>
        <dbReference type="SMART" id="SM00478"/>
    </source>
</evidence>
<evidence type="ECO:0000256" key="9">
    <source>
        <dbReference type="ARBA" id="ARBA00022801"/>
    </source>
</evidence>
<dbReference type="Gene3D" id="1.10.340.30">
    <property type="entry name" value="Hypothetical protein, domain 2"/>
    <property type="match status" value="1"/>
</dbReference>
<dbReference type="PANTHER" id="PTHR42944">
    <property type="entry name" value="ADENINE DNA GLYCOSYLASE"/>
    <property type="match status" value="1"/>
</dbReference>
<dbReference type="Proteomes" id="UP000756860">
    <property type="component" value="Unassembled WGS sequence"/>
</dbReference>